<evidence type="ECO:0000256" key="2">
    <source>
        <dbReference type="SAM" id="SignalP"/>
    </source>
</evidence>
<dbReference type="EnsemblMetazoa" id="G33406.1">
    <property type="protein sequence ID" value="G33406.1:cds"/>
    <property type="gene ID" value="G33406"/>
</dbReference>
<dbReference type="AlphaFoldDB" id="A0A8W8MEG3"/>
<evidence type="ECO:0000313" key="4">
    <source>
        <dbReference type="Proteomes" id="UP000005408"/>
    </source>
</evidence>
<keyword evidence="4" id="KW-1185">Reference proteome</keyword>
<accession>A0A8W8MEG3</accession>
<evidence type="ECO:0008006" key="5">
    <source>
        <dbReference type="Google" id="ProtNLM"/>
    </source>
</evidence>
<feature type="signal peptide" evidence="2">
    <location>
        <begin position="1"/>
        <end position="17"/>
    </location>
</feature>
<dbReference type="Proteomes" id="UP000005408">
    <property type="component" value="Unassembled WGS sequence"/>
</dbReference>
<name>A0A8W8MEG3_MAGGI</name>
<feature type="region of interest" description="Disordered" evidence="1">
    <location>
        <begin position="40"/>
        <end position="68"/>
    </location>
</feature>
<keyword evidence="2" id="KW-0732">Signal</keyword>
<protein>
    <recommendedName>
        <fullName evidence="5">Secreted protein</fullName>
    </recommendedName>
</protein>
<sequence length="106" mass="11669">MGVAALALVVLLVLGCALRALLKHFHVQCRTPVRRRPRTMQELCRMEEGSRISPKPTSGGGGLKPKSPQTLRVFTQTLLAPVMSSSSAMCLFQASREHGYATKRYE</sequence>
<reference evidence="3" key="1">
    <citation type="submission" date="2022-08" db="UniProtKB">
        <authorList>
            <consortium name="EnsemblMetazoa"/>
        </authorList>
    </citation>
    <scope>IDENTIFICATION</scope>
    <source>
        <strain evidence="3">05x7-T-G4-1.051#20</strain>
    </source>
</reference>
<proteinExistence type="predicted"/>
<feature type="chain" id="PRO_5036451034" description="Secreted protein" evidence="2">
    <location>
        <begin position="18"/>
        <end position="106"/>
    </location>
</feature>
<organism evidence="3 4">
    <name type="scientific">Magallana gigas</name>
    <name type="common">Pacific oyster</name>
    <name type="synonym">Crassostrea gigas</name>
    <dbReference type="NCBI Taxonomy" id="29159"/>
    <lineage>
        <taxon>Eukaryota</taxon>
        <taxon>Metazoa</taxon>
        <taxon>Spiralia</taxon>
        <taxon>Lophotrochozoa</taxon>
        <taxon>Mollusca</taxon>
        <taxon>Bivalvia</taxon>
        <taxon>Autobranchia</taxon>
        <taxon>Pteriomorphia</taxon>
        <taxon>Ostreida</taxon>
        <taxon>Ostreoidea</taxon>
        <taxon>Ostreidae</taxon>
        <taxon>Magallana</taxon>
    </lineage>
</organism>
<evidence type="ECO:0000313" key="3">
    <source>
        <dbReference type="EnsemblMetazoa" id="G33406.1:cds"/>
    </source>
</evidence>
<evidence type="ECO:0000256" key="1">
    <source>
        <dbReference type="SAM" id="MobiDB-lite"/>
    </source>
</evidence>